<dbReference type="Gene3D" id="1.10.8.60">
    <property type="match status" value="1"/>
</dbReference>
<dbReference type="OMA" id="GAKEMSW"/>
<protein>
    <submittedName>
        <fullName evidence="7">Vacuolar sorting ATPase</fullName>
    </submittedName>
</protein>
<evidence type="ECO:0000313" key="8">
    <source>
        <dbReference type="Proteomes" id="UP000019763"/>
    </source>
</evidence>
<evidence type="ECO:0000256" key="2">
    <source>
        <dbReference type="ARBA" id="ARBA00022490"/>
    </source>
</evidence>
<name>A0A023B218_GRENI</name>
<feature type="region of interest" description="Disordered" evidence="5">
    <location>
        <begin position="78"/>
        <end position="140"/>
    </location>
</feature>
<dbReference type="VEuPathDB" id="CryptoDB:GNI_130680"/>
<dbReference type="Pfam" id="PF09336">
    <property type="entry name" value="Vps4_C"/>
    <property type="match status" value="1"/>
</dbReference>
<evidence type="ECO:0000313" key="7">
    <source>
        <dbReference type="EMBL" id="EZG47687.1"/>
    </source>
</evidence>
<keyword evidence="4" id="KW-0067">ATP-binding</keyword>
<dbReference type="InterPro" id="IPR015415">
    <property type="entry name" value="Spast_Vps4_C"/>
</dbReference>
<keyword evidence="3" id="KW-0547">Nucleotide-binding</keyword>
<dbReference type="OrthoDB" id="29072at2759"/>
<keyword evidence="8" id="KW-1185">Reference proteome</keyword>
<reference evidence="7" key="1">
    <citation type="submission" date="2013-12" db="EMBL/GenBank/DDBJ databases">
        <authorList>
            <person name="Omoto C.K."/>
            <person name="Sibley D."/>
            <person name="Venepally P."/>
            <person name="Hadjithomas M."/>
            <person name="Karamycheva S."/>
            <person name="Brunk B."/>
            <person name="Roos D."/>
            <person name="Caler E."/>
            <person name="Lorenzi H."/>
        </authorList>
    </citation>
    <scope>NUCLEOTIDE SEQUENCE</scope>
</reference>
<dbReference type="SMART" id="SM00382">
    <property type="entry name" value="AAA"/>
    <property type="match status" value="1"/>
</dbReference>
<dbReference type="PANTHER" id="PTHR23074">
    <property type="entry name" value="AAA DOMAIN-CONTAINING"/>
    <property type="match status" value="1"/>
</dbReference>
<dbReference type="InterPro" id="IPR027417">
    <property type="entry name" value="P-loop_NTPase"/>
</dbReference>
<dbReference type="RefSeq" id="XP_011132153.1">
    <property type="nucleotide sequence ID" value="XM_011133851.1"/>
</dbReference>
<dbReference type="Proteomes" id="UP000019763">
    <property type="component" value="Unassembled WGS sequence"/>
</dbReference>
<evidence type="ECO:0000259" key="6">
    <source>
        <dbReference type="SMART" id="SM00382"/>
    </source>
</evidence>
<feature type="compositionally biased region" description="Gly residues" evidence="5">
    <location>
        <begin position="117"/>
        <end position="136"/>
    </location>
</feature>
<dbReference type="SUPFAM" id="SSF52540">
    <property type="entry name" value="P-loop containing nucleoside triphosphate hydrolases"/>
    <property type="match status" value="1"/>
</dbReference>
<dbReference type="Gene3D" id="1.20.58.80">
    <property type="entry name" value="Phosphotransferase system, lactose/cellobiose-type IIA subunit"/>
    <property type="match status" value="1"/>
</dbReference>
<dbReference type="InterPro" id="IPR003593">
    <property type="entry name" value="AAA+_ATPase"/>
</dbReference>
<keyword evidence="2" id="KW-0963">Cytoplasm</keyword>
<dbReference type="GO" id="GO:0005737">
    <property type="term" value="C:cytoplasm"/>
    <property type="evidence" value="ECO:0007669"/>
    <property type="project" value="UniProtKB-SubCell"/>
</dbReference>
<gene>
    <name evidence="7" type="ORF">GNI_130680</name>
</gene>
<dbReference type="EMBL" id="AFNH02000975">
    <property type="protein sequence ID" value="EZG47687.1"/>
    <property type="molecule type" value="Genomic_DNA"/>
</dbReference>
<dbReference type="InterPro" id="IPR003959">
    <property type="entry name" value="ATPase_AAA_core"/>
</dbReference>
<dbReference type="FunFam" id="3.40.50.300:FF:001054">
    <property type="entry name" value="ATPase, AAA family, putative"/>
    <property type="match status" value="1"/>
</dbReference>
<organism evidence="7 8">
    <name type="scientific">Gregarina niphandrodes</name>
    <name type="common">Septate eugregarine</name>
    <dbReference type="NCBI Taxonomy" id="110365"/>
    <lineage>
        <taxon>Eukaryota</taxon>
        <taxon>Sar</taxon>
        <taxon>Alveolata</taxon>
        <taxon>Apicomplexa</taxon>
        <taxon>Conoidasida</taxon>
        <taxon>Gregarinasina</taxon>
        <taxon>Eugregarinorida</taxon>
        <taxon>Gregarinidae</taxon>
        <taxon>Gregarina</taxon>
    </lineage>
</organism>
<sequence length="477" mass="53220">MSGRVFDRMSGCWQKAVTLDNEKEHEKALSYYRRAADYIQQLRISQKSIRILEMLDQRADLVHERIRVLTQVVSRKRQVGGSPGPVLSTQPTTPIAPDSFGAALGGSHRNGWRGNVNGLGGTGTGGGCSPSGGSGGTDTRIDARKQNLSALFDKSKTDVRLDDVVGLDEAKQAIRESIEFPLRFSKLRQHWTCVLLYGPPGTGKTLLAQAVANEFQAKFLAVSSADLMSQWQGESEKYVKALFELAQDNAPCIIFIDEIDSVCSTRADREPDSIRRVKTQFLIQMNQLEKSDKLVLVLGATNIPWDLDSACLRRFQKRVYVGLPDLDARRDLFMAGLKQERHLLGSGDFEELARRSEGLSASDIAIVCSDATTEPYRTAFNARHFKSILGSDGRQKFYPLADPAIRCRWPDCDCKDGTRLEETAIPLAFNHLDEKDMELPPVQWADVFKALSKVKRAVSDDDIAKFENWERTTLFLS</sequence>
<evidence type="ECO:0000256" key="1">
    <source>
        <dbReference type="ARBA" id="ARBA00004496"/>
    </source>
</evidence>
<dbReference type="SUPFAM" id="SSF116846">
    <property type="entry name" value="MIT domain"/>
    <property type="match status" value="1"/>
</dbReference>
<evidence type="ECO:0000256" key="5">
    <source>
        <dbReference type="SAM" id="MobiDB-lite"/>
    </source>
</evidence>
<dbReference type="GO" id="GO:0005524">
    <property type="term" value="F:ATP binding"/>
    <property type="evidence" value="ECO:0007669"/>
    <property type="project" value="UniProtKB-KW"/>
</dbReference>
<dbReference type="AlphaFoldDB" id="A0A023B218"/>
<evidence type="ECO:0000256" key="3">
    <source>
        <dbReference type="ARBA" id="ARBA00022741"/>
    </source>
</evidence>
<proteinExistence type="predicted"/>
<feature type="domain" description="AAA+ ATPase" evidence="6">
    <location>
        <begin position="190"/>
        <end position="325"/>
    </location>
</feature>
<comment type="subcellular location">
    <subcellularLocation>
        <location evidence="1">Cytoplasm</location>
    </subcellularLocation>
</comment>
<accession>A0A023B218</accession>
<dbReference type="GO" id="GO:0016887">
    <property type="term" value="F:ATP hydrolysis activity"/>
    <property type="evidence" value="ECO:0007669"/>
    <property type="project" value="InterPro"/>
</dbReference>
<dbReference type="InterPro" id="IPR050304">
    <property type="entry name" value="MT-severing_AAA_ATPase"/>
</dbReference>
<dbReference type="eggNOG" id="KOG0739">
    <property type="taxonomic scope" value="Eukaryota"/>
</dbReference>
<dbReference type="Pfam" id="PF00004">
    <property type="entry name" value="AAA"/>
    <property type="match status" value="1"/>
</dbReference>
<dbReference type="InterPro" id="IPR036181">
    <property type="entry name" value="MIT_dom_sf"/>
</dbReference>
<dbReference type="Gene3D" id="3.40.50.300">
    <property type="entry name" value="P-loop containing nucleotide triphosphate hydrolases"/>
    <property type="match status" value="1"/>
</dbReference>
<dbReference type="PANTHER" id="PTHR23074:SF83">
    <property type="entry name" value="VACUOLAR PROTEIN SORTING-ASSOCIATED PROTEIN 4A"/>
    <property type="match status" value="1"/>
</dbReference>
<evidence type="ECO:0000256" key="4">
    <source>
        <dbReference type="ARBA" id="ARBA00022840"/>
    </source>
</evidence>
<dbReference type="GeneID" id="22914575"/>
<comment type="caution">
    <text evidence="7">The sequence shown here is derived from an EMBL/GenBank/DDBJ whole genome shotgun (WGS) entry which is preliminary data.</text>
</comment>